<feature type="domain" description="Sulfatase N-terminal" evidence="3">
    <location>
        <begin position="7"/>
        <end position="341"/>
    </location>
</feature>
<dbReference type="RefSeq" id="WP_078003043.1">
    <property type="nucleotide sequence ID" value="NZ_MRUL01000008.1"/>
</dbReference>
<dbReference type="Proteomes" id="UP000190667">
    <property type="component" value="Unassembled WGS sequence"/>
</dbReference>
<evidence type="ECO:0000256" key="1">
    <source>
        <dbReference type="ARBA" id="ARBA00022723"/>
    </source>
</evidence>
<dbReference type="AlphaFoldDB" id="A0A1S8YKQ8"/>
<dbReference type="GO" id="GO:0005737">
    <property type="term" value="C:cytoplasm"/>
    <property type="evidence" value="ECO:0007669"/>
    <property type="project" value="TreeGrafter"/>
</dbReference>
<dbReference type="EMBL" id="MRUL01000008">
    <property type="protein sequence ID" value="OON39478.1"/>
    <property type="molecule type" value="Genomic_DNA"/>
</dbReference>
<keyword evidence="2" id="KW-0378">Hydrolase</keyword>
<evidence type="ECO:0000313" key="5">
    <source>
        <dbReference type="Proteomes" id="UP000190667"/>
    </source>
</evidence>
<dbReference type="InterPro" id="IPR000917">
    <property type="entry name" value="Sulfatase_N"/>
</dbReference>
<dbReference type="Pfam" id="PF00884">
    <property type="entry name" value="Sulfatase"/>
    <property type="match status" value="1"/>
</dbReference>
<dbReference type="GO" id="GO:0008484">
    <property type="term" value="F:sulfuric ester hydrolase activity"/>
    <property type="evidence" value="ECO:0007669"/>
    <property type="project" value="TreeGrafter"/>
</dbReference>
<proteinExistence type="predicted"/>
<dbReference type="Gene3D" id="3.40.720.10">
    <property type="entry name" value="Alkaline Phosphatase, subunit A"/>
    <property type="match status" value="1"/>
</dbReference>
<evidence type="ECO:0000256" key="2">
    <source>
        <dbReference type="ARBA" id="ARBA00022801"/>
    </source>
</evidence>
<keyword evidence="5" id="KW-1185">Reference proteome</keyword>
<keyword evidence="1" id="KW-0479">Metal-binding</keyword>
<sequence length="484" mass="54074">MTTKPMNMIVIISDEHNKLMSGCYGHKLVKTPNIDSLASNGVRFTNAYCSSPICVPSRASLATGRYVNETGHWDNATPYCGEVDSWGHRLIEQGHEVTSIGKLHYRRDEDSNGFSQQLNSLHVVGGTGDLFSLVRDNFEPKISNRKKIQDAGRGETGYTRYDQSIGDDAVNFIQNKAGHNEKPWVLFVSFVTPHFPLTAPKEFYDLYNEDEISLPADYTLSERPSHPALDMYRHISGMYEDFSQEEIRRAIVAYYGLCSFMDDQVGRVIGAVKEAGLSENTRIIYTSDHGDTLGEHGLWFKSTMYDGSVSIPMIVSGPDLPKGKKENALVSMVDLFPTIIEGVGAELDAKKDSDLPGTSLFTISEGTIDPERVVFSEYHASGSVTGTFMVRYKNFKLIYYVGFRPQLFDLDADPGEFSDLAENEKYADALSTCIHKLYCICNPELIDKIVKNNQYDRIVQNGGRLKLLEGGYTIPYTPAPSKFI</sequence>
<dbReference type="OrthoDB" id="9803751at2"/>
<dbReference type="InterPro" id="IPR017850">
    <property type="entry name" value="Alkaline_phosphatase_core_sf"/>
</dbReference>
<protein>
    <recommendedName>
        <fullName evidence="3">Sulfatase N-terminal domain-containing protein</fullName>
    </recommendedName>
</protein>
<gene>
    <name evidence="4" type="ORF">BTJ39_12525</name>
</gene>
<evidence type="ECO:0000313" key="4">
    <source>
        <dbReference type="EMBL" id="OON39478.1"/>
    </source>
</evidence>
<accession>A0A1S8YKQ8</accession>
<reference evidence="4 5" key="1">
    <citation type="submission" date="2016-12" db="EMBL/GenBank/DDBJ databases">
        <title>Izhakiella australiana sp. nov. of genus Izhakiella isolated from Australian desert.</title>
        <authorList>
            <person name="Ji M."/>
        </authorList>
    </citation>
    <scope>NUCLEOTIDE SEQUENCE [LARGE SCALE GENOMIC DNA]</scope>
    <source>
        <strain evidence="4 5">D4N98</strain>
    </source>
</reference>
<dbReference type="STRING" id="1926881.BTJ39_12525"/>
<comment type="caution">
    <text evidence="4">The sequence shown here is derived from an EMBL/GenBank/DDBJ whole genome shotgun (WGS) entry which is preliminary data.</text>
</comment>
<organism evidence="4 5">
    <name type="scientific">Izhakiella australiensis</name>
    <dbReference type="NCBI Taxonomy" id="1926881"/>
    <lineage>
        <taxon>Bacteria</taxon>
        <taxon>Pseudomonadati</taxon>
        <taxon>Pseudomonadota</taxon>
        <taxon>Gammaproteobacteria</taxon>
        <taxon>Enterobacterales</taxon>
        <taxon>Erwiniaceae</taxon>
        <taxon>Izhakiella</taxon>
    </lineage>
</organism>
<dbReference type="GO" id="GO:0046872">
    <property type="term" value="F:metal ion binding"/>
    <property type="evidence" value="ECO:0007669"/>
    <property type="project" value="UniProtKB-KW"/>
</dbReference>
<dbReference type="PANTHER" id="PTHR45953:SF1">
    <property type="entry name" value="IDURONATE 2-SULFATASE"/>
    <property type="match status" value="1"/>
</dbReference>
<name>A0A1S8YKQ8_9GAMM</name>
<evidence type="ECO:0000259" key="3">
    <source>
        <dbReference type="Pfam" id="PF00884"/>
    </source>
</evidence>
<dbReference type="PANTHER" id="PTHR45953">
    <property type="entry name" value="IDURONATE 2-SULFATASE"/>
    <property type="match status" value="1"/>
</dbReference>
<dbReference type="SUPFAM" id="SSF53649">
    <property type="entry name" value="Alkaline phosphatase-like"/>
    <property type="match status" value="1"/>
</dbReference>
<dbReference type="CDD" id="cd16037">
    <property type="entry name" value="sulfatase_like"/>
    <property type="match status" value="1"/>
</dbReference>